<keyword evidence="4 7" id="KW-0812">Transmembrane</keyword>
<feature type="transmembrane region" description="Helical" evidence="7">
    <location>
        <begin position="151"/>
        <end position="171"/>
    </location>
</feature>
<gene>
    <name evidence="8" type="ORF">SI8410_04004989</name>
    <name evidence="9" type="ORF">SI8410_04005002</name>
</gene>
<feature type="transmembrane region" description="Helical" evidence="7">
    <location>
        <begin position="318"/>
        <end position="336"/>
    </location>
</feature>
<dbReference type="GO" id="GO:0005345">
    <property type="term" value="F:purine nucleobase transmembrane transporter activity"/>
    <property type="evidence" value="ECO:0007669"/>
    <property type="project" value="UniProtKB-UniRule"/>
</dbReference>
<evidence type="ECO:0000256" key="2">
    <source>
        <dbReference type="ARBA" id="ARBA00006213"/>
    </source>
</evidence>
<dbReference type="EMBL" id="LR746267">
    <property type="protein sequence ID" value="CAA7394341.1"/>
    <property type="molecule type" value="Genomic_DNA"/>
</dbReference>
<evidence type="ECO:0000256" key="6">
    <source>
        <dbReference type="ARBA" id="ARBA00023136"/>
    </source>
</evidence>
<comment type="similarity">
    <text evidence="2 7">Belongs to the purine permeases (TC 2.A.7.14) family.</text>
</comment>
<dbReference type="OrthoDB" id="1865379at2759"/>
<feature type="transmembrane region" description="Helical" evidence="7">
    <location>
        <begin position="91"/>
        <end position="114"/>
    </location>
</feature>
<feature type="transmembrane region" description="Helical" evidence="7">
    <location>
        <begin position="183"/>
        <end position="211"/>
    </location>
</feature>
<feature type="transmembrane region" description="Helical" evidence="7">
    <location>
        <begin position="291"/>
        <end position="312"/>
    </location>
</feature>
<reference evidence="9" key="1">
    <citation type="submission" date="2020-02" db="EMBL/GenBank/DDBJ databases">
        <authorList>
            <person name="Scholz U."/>
            <person name="Mascher M."/>
            <person name="Fiebig A."/>
        </authorList>
    </citation>
    <scope>NUCLEOTIDE SEQUENCE</scope>
</reference>
<name>A0A7I8K9F2_SPIIN</name>
<dbReference type="Proteomes" id="UP000663760">
    <property type="component" value="Chromosome 4"/>
</dbReference>
<evidence type="ECO:0000256" key="4">
    <source>
        <dbReference type="ARBA" id="ARBA00022692"/>
    </source>
</evidence>
<keyword evidence="3 7" id="KW-0813">Transport</keyword>
<feature type="transmembrane region" description="Helical" evidence="7">
    <location>
        <begin position="60"/>
        <end position="79"/>
    </location>
</feature>
<dbReference type="InterPro" id="IPR037185">
    <property type="entry name" value="EmrE-like"/>
</dbReference>
<dbReference type="GO" id="GO:0015211">
    <property type="term" value="F:purine nucleoside transmembrane transporter activity"/>
    <property type="evidence" value="ECO:0007669"/>
    <property type="project" value="UniProtKB-UniRule"/>
</dbReference>
<keyword evidence="10" id="KW-1185">Reference proteome</keyword>
<proteinExistence type="inferred from homology"/>
<feature type="transmembrane region" description="Helical" evidence="7">
    <location>
        <begin position="24"/>
        <end position="48"/>
    </location>
</feature>
<evidence type="ECO:0000313" key="9">
    <source>
        <dbReference type="EMBL" id="CAA7394341.1"/>
    </source>
</evidence>
<dbReference type="PANTHER" id="PTHR31376:SF105">
    <property type="entry name" value="PURINE PERMEASE-RELATED"/>
    <property type="match status" value="1"/>
</dbReference>
<accession>A0A7I8K9F2</accession>
<feature type="transmembrane region" description="Helical" evidence="7">
    <location>
        <begin position="126"/>
        <end position="144"/>
    </location>
</feature>
<dbReference type="SUPFAM" id="SSF103481">
    <property type="entry name" value="Multidrug resistance efflux transporter EmrE"/>
    <property type="match status" value="1"/>
</dbReference>
<evidence type="ECO:0000313" key="10">
    <source>
        <dbReference type="Proteomes" id="UP000663760"/>
    </source>
</evidence>
<protein>
    <recommendedName>
        <fullName evidence="7">Probable purine permease</fullName>
    </recommendedName>
</protein>
<evidence type="ECO:0000256" key="5">
    <source>
        <dbReference type="ARBA" id="ARBA00022989"/>
    </source>
</evidence>
<evidence type="ECO:0000256" key="1">
    <source>
        <dbReference type="ARBA" id="ARBA00004141"/>
    </source>
</evidence>
<dbReference type="PANTHER" id="PTHR31376">
    <property type="entry name" value="OS09G0467300 PROTEIN-RELATED"/>
    <property type="match status" value="1"/>
</dbReference>
<evidence type="ECO:0000256" key="7">
    <source>
        <dbReference type="RuleBase" id="RU368015"/>
    </source>
</evidence>
<feature type="transmembrane region" description="Helical" evidence="7">
    <location>
        <begin position="223"/>
        <end position="241"/>
    </location>
</feature>
<keyword evidence="5 7" id="KW-1133">Transmembrane helix</keyword>
<dbReference type="AlphaFoldDB" id="A0A7I8K9F2"/>
<comment type="subcellular location">
    <subcellularLocation>
        <location evidence="1 7">Membrane</location>
        <topology evidence="1 7">Multi-pass membrane protein</topology>
    </subcellularLocation>
</comment>
<organism evidence="9 10">
    <name type="scientific">Spirodela intermedia</name>
    <name type="common">Intermediate duckweed</name>
    <dbReference type="NCBI Taxonomy" id="51605"/>
    <lineage>
        <taxon>Eukaryota</taxon>
        <taxon>Viridiplantae</taxon>
        <taxon>Streptophyta</taxon>
        <taxon>Embryophyta</taxon>
        <taxon>Tracheophyta</taxon>
        <taxon>Spermatophyta</taxon>
        <taxon>Magnoliopsida</taxon>
        <taxon>Liliopsida</taxon>
        <taxon>Araceae</taxon>
        <taxon>Lemnoideae</taxon>
        <taxon>Spirodela</taxon>
    </lineage>
</organism>
<dbReference type="Pfam" id="PF16913">
    <property type="entry name" value="PUNUT"/>
    <property type="match status" value="1"/>
</dbReference>
<dbReference type="InterPro" id="IPR030182">
    <property type="entry name" value="PUP_plant"/>
</dbReference>
<evidence type="ECO:0000313" key="8">
    <source>
        <dbReference type="EMBL" id="CAA7394328.1"/>
    </source>
</evidence>
<dbReference type="GO" id="GO:0016020">
    <property type="term" value="C:membrane"/>
    <property type="evidence" value="ECO:0007669"/>
    <property type="project" value="UniProtKB-SubCell"/>
</dbReference>
<sequence>MAIEAQSSAPEERGRERKETFRRVALLLSIIILVVGFVGAPLLIRIYFLHGGSRVWVTTIVQFIAFPLVLPLLYASYLHRRRRGDRKLIQLSANITAASVVIGIISAADGYLYAYGSMSLPVSTSTLVFSTQLVFTAVFAFLLVRQKFTAFSVNAIVLLVIGAVLLGVQSSGDRPPGVSDKKYYLSFIAMIGAAVLYGLMMPLIQWTYWWLKQKATLTTVMEMQVVMSVSGVVFSVVPMIINKDFPAIKREAEQIYELGETKYYLVLVGAAVLCQVASLGYLGVTCCSSALFAGVVIAMLLPVGEILPVLLLDEQFTSAKGIATALCFWGFLSYLYGERQQTQEKPAPTPINAGVELMVPRASVVPTEATP</sequence>
<dbReference type="EMBL" id="LR746267">
    <property type="protein sequence ID" value="CAA7394328.1"/>
    <property type="molecule type" value="Genomic_DNA"/>
</dbReference>
<feature type="transmembrane region" description="Helical" evidence="7">
    <location>
        <begin position="261"/>
        <end position="284"/>
    </location>
</feature>
<evidence type="ECO:0000256" key="3">
    <source>
        <dbReference type="ARBA" id="ARBA00022448"/>
    </source>
</evidence>
<keyword evidence="6 7" id="KW-0472">Membrane</keyword>